<reference evidence="2" key="1">
    <citation type="submission" date="2016-11" db="UniProtKB">
        <authorList>
            <consortium name="WormBaseParasite"/>
        </authorList>
    </citation>
    <scope>IDENTIFICATION</scope>
    <source>
        <strain evidence="2">KR3021</strain>
    </source>
</reference>
<name>A0AC35U9A9_9BILA</name>
<evidence type="ECO:0000313" key="2">
    <source>
        <dbReference type="WBParaSite" id="RSKR_0000902200.1"/>
    </source>
</evidence>
<dbReference type="WBParaSite" id="RSKR_0000902200.1">
    <property type="protein sequence ID" value="RSKR_0000902200.1"/>
    <property type="gene ID" value="RSKR_0000902200"/>
</dbReference>
<protein>
    <submittedName>
        <fullName evidence="2">Glycosyltransferase family 92 protein</fullName>
    </submittedName>
</protein>
<sequence length="551" mass="62524">MQFVNRLIKLPTHLLTIVKQNDETRKLRFYFEIFYKIALIAFGIILGFTFYYRTTNIWMLKNLGDSWLSRQQGLRPIVIGAFHRADNEKNSEGDYAVIQYIANSYDTQKLYCISKDLINGEPLISTALIQRIHGGKRNLNDVCSWSGHLAECQIASANVDYITLSTSPDIKLAQNGMQVNIERPITKSPKEKLVVCIAPMYIYSETSILLTGIESWLALGASKIIIPIQSASNTVMNILRKYEKDGKVILRHWPKWPVMNDVNPNGLVLSRGIEESHVNCLHFAKPFADLIAFSDIDDILLPKNPQDSKLSYNLDLLYKLFGEHPNAGTLLFEHRDVQLVLPKESDASTSLSNFNFNFLHDTKRKQSCHVWRMKTRVIVNASRVDTVLMHESGINKFGYAQVRLPCRQAHFYHLRHSFRSISSDSDEIEMTEMVKILNGQFANRLSTSLSGIANLPIYQSSFSSFRDFDECVMAVTDENFSLKVSRCMTPSACFVRHMPTNMNCTATHTDFSFARIGNDFISASGIQSFIPSSDCDAPVPKFNSGNSYYLP</sequence>
<evidence type="ECO:0000313" key="1">
    <source>
        <dbReference type="Proteomes" id="UP000095286"/>
    </source>
</evidence>
<dbReference type="Proteomes" id="UP000095286">
    <property type="component" value="Unplaced"/>
</dbReference>
<proteinExistence type="predicted"/>
<organism evidence="1 2">
    <name type="scientific">Rhabditophanes sp. KR3021</name>
    <dbReference type="NCBI Taxonomy" id="114890"/>
    <lineage>
        <taxon>Eukaryota</taxon>
        <taxon>Metazoa</taxon>
        <taxon>Ecdysozoa</taxon>
        <taxon>Nematoda</taxon>
        <taxon>Chromadorea</taxon>
        <taxon>Rhabditida</taxon>
        <taxon>Tylenchina</taxon>
        <taxon>Panagrolaimomorpha</taxon>
        <taxon>Strongyloidoidea</taxon>
        <taxon>Alloionematidae</taxon>
        <taxon>Rhabditophanes</taxon>
    </lineage>
</organism>
<accession>A0AC35U9A9</accession>